<feature type="region of interest" description="Disordered" evidence="1">
    <location>
        <begin position="110"/>
        <end position="145"/>
    </location>
</feature>
<comment type="caution">
    <text evidence="2">The sequence shown here is derived from an EMBL/GenBank/DDBJ whole genome shotgun (WGS) entry which is preliminary data.</text>
</comment>
<keyword evidence="3" id="KW-1185">Reference proteome</keyword>
<organism evidence="2 3">
    <name type="scientific">Cryobacterium tepidiphilum</name>
    <dbReference type="NCBI Taxonomy" id="2486026"/>
    <lineage>
        <taxon>Bacteria</taxon>
        <taxon>Bacillati</taxon>
        <taxon>Actinomycetota</taxon>
        <taxon>Actinomycetes</taxon>
        <taxon>Micrococcales</taxon>
        <taxon>Microbacteriaceae</taxon>
        <taxon>Cryobacterium</taxon>
    </lineage>
</organism>
<dbReference type="InterPro" id="IPR046039">
    <property type="entry name" value="DUF5997"/>
</dbReference>
<protein>
    <submittedName>
        <fullName evidence="2">Uncharacterized protein</fullName>
    </submittedName>
</protein>
<dbReference type="OrthoDB" id="3389921at2"/>
<name>A0A3M8LPF7_9MICO</name>
<evidence type="ECO:0000313" key="3">
    <source>
        <dbReference type="Proteomes" id="UP000279859"/>
    </source>
</evidence>
<dbReference type="Proteomes" id="UP000279859">
    <property type="component" value="Unassembled WGS sequence"/>
</dbReference>
<dbReference type="EMBL" id="RDSR01000001">
    <property type="protein sequence ID" value="RNE67416.1"/>
    <property type="molecule type" value="Genomic_DNA"/>
</dbReference>
<gene>
    <name evidence="2" type="ORF">EEJ31_01225</name>
</gene>
<accession>A0A3M8LPF7</accession>
<dbReference type="Pfam" id="PF19460">
    <property type="entry name" value="DUF5997"/>
    <property type="match status" value="1"/>
</dbReference>
<proteinExistence type="predicted"/>
<evidence type="ECO:0000313" key="2">
    <source>
        <dbReference type="EMBL" id="RNE67416.1"/>
    </source>
</evidence>
<sequence>MMSEKKPQTMKSATAAQKLGILLQAAPEEFQNSMVSRAELAELTENPPQWLADLRANGPHPRQVVAAKLGVSTSGLARAGVTEPLTTAEIKQLLQQPPAWLVTERATQAEVRAQQVRDKDAKAEKAAKRERAERGAAQRAAHRGE</sequence>
<dbReference type="AlphaFoldDB" id="A0A3M8LPF7"/>
<reference evidence="2 3" key="1">
    <citation type="submission" date="2018-11" db="EMBL/GenBank/DDBJ databases">
        <title>Cryobacterium sp. nov., isolated from rhizosphere soil of lettuce.</title>
        <authorList>
            <person name="Wang Y."/>
        </authorList>
    </citation>
    <scope>NUCLEOTIDE SEQUENCE [LARGE SCALE GENOMIC DNA]</scope>
    <source>
        <strain evidence="2 3">NEAU-85</strain>
    </source>
</reference>
<evidence type="ECO:0000256" key="1">
    <source>
        <dbReference type="SAM" id="MobiDB-lite"/>
    </source>
</evidence>
<feature type="compositionally biased region" description="Basic and acidic residues" evidence="1">
    <location>
        <begin position="115"/>
        <end position="145"/>
    </location>
</feature>